<dbReference type="PANTHER" id="PTHR12526:SF628">
    <property type="entry name" value="MANNOSYLGLUCOSYLGLYCERATE SYNTHASE"/>
    <property type="match status" value="1"/>
</dbReference>
<evidence type="ECO:0000259" key="1">
    <source>
        <dbReference type="Pfam" id="PF00534"/>
    </source>
</evidence>
<comment type="caution">
    <text evidence="2">The sequence shown here is derived from an EMBL/GenBank/DDBJ whole genome shotgun (WGS) entry which is preliminary data.</text>
</comment>
<name>A0A3E5B0B2_9BACE</name>
<dbReference type="Proteomes" id="UP000260983">
    <property type="component" value="Unassembled WGS sequence"/>
</dbReference>
<dbReference type="InterPro" id="IPR001296">
    <property type="entry name" value="Glyco_trans_1"/>
</dbReference>
<proteinExistence type="predicted"/>
<accession>A0A3E5B0B2</accession>
<dbReference type="PANTHER" id="PTHR12526">
    <property type="entry name" value="GLYCOSYLTRANSFERASE"/>
    <property type="match status" value="1"/>
</dbReference>
<protein>
    <submittedName>
        <fullName evidence="2">Glycosyltransferase</fullName>
    </submittedName>
</protein>
<dbReference type="SUPFAM" id="SSF53756">
    <property type="entry name" value="UDP-Glycosyltransferase/glycogen phosphorylase"/>
    <property type="match status" value="1"/>
</dbReference>
<organism evidence="2 3">
    <name type="scientific">Bacteroides oleiciplenus</name>
    <dbReference type="NCBI Taxonomy" id="626931"/>
    <lineage>
        <taxon>Bacteria</taxon>
        <taxon>Pseudomonadati</taxon>
        <taxon>Bacteroidota</taxon>
        <taxon>Bacteroidia</taxon>
        <taxon>Bacteroidales</taxon>
        <taxon>Bacteroidaceae</taxon>
        <taxon>Bacteroides</taxon>
    </lineage>
</organism>
<evidence type="ECO:0000313" key="2">
    <source>
        <dbReference type="EMBL" id="RGN30924.1"/>
    </source>
</evidence>
<feature type="domain" description="Glycosyl transferase family 1" evidence="1">
    <location>
        <begin position="212"/>
        <end position="365"/>
    </location>
</feature>
<reference evidence="2 3" key="1">
    <citation type="submission" date="2018-08" db="EMBL/GenBank/DDBJ databases">
        <title>A genome reference for cultivated species of the human gut microbiota.</title>
        <authorList>
            <person name="Zou Y."/>
            <person name="Xue W."/>
            <person name="Luo G."/>
        </authorList>
    </citation>
    <scope>NUCLEOTIDE SEQUENCE [LARGE SCALE GENOMIC DNA]</scope>
    <source>
        <strain evidence="2 3">OM05-15BH</strain>
    </source>
</reference>
<dbReference type="Pfam" id="PF00534">
    <property type="entry name" value="Glycos_transf_1"/>
    <property type="match status" value="1"/>
</dbReference>
<dbReference type="EMBL" id="QSUL01000024">
    <property type="protein sequence ID" value="RGN30924.1"/>
    <property type="molecule type" value="Genomic_DNA"/>
</dbReference>
<sequence>MNILFLSGYNINPVDGGIARITHTLAELFIESGHCVWYLGYRKVSDDDIRRQLYFPTGKPVATTENQNFLENVIVTKRIDVVIVQKNPCKAYLKMLHECKKRHNFLIISCFHNLILTQFYNYAYGVEYKLKKGKLAFIFSLLKNKWINQLLVHIYIIKNKSLYQYIVDNSDVSVVLGEGHKNELLKMIGKKFDDSIQIIPNCINETHMSRLEKTNEVLWVGNVDCSVKRIDFMIDIWDKIQIQHPDWTLRILGDGPSLQEMKDKIRISNIKNICFEGRVIPNIYYERAKILCVTSVHESFSLVTIEAKMHGVVPVVQDSFPMAREIVNNGVDGIIVRPFSLNDFCEKLNSLMDDDELIKRYSESAIISSQHYAPTRISALWKSLFMRFTRAGLCTTR</sequence>
<dbReference type="GO" id="GO:0016757">
    <property type="term" value="F:glycosyltransferase activity"/>
    <property type="evidence" value="ECO:0007669"/>
    <property type="project" value="InterPro"/>
</dbReference>
<dbReference type="RefSeq" id="WP_117725618.1">
    <property type="nucleotide sequence ID" value="NZ_QSUL01000024.1"/>
</dbReference>
<dbReference type="AlphaFoldDB" id="A0A3E5B0B2"/>
<evidence type="ECO:0000313" key="3">
    <source>
        <dbReference type="Proteomes" id="UP000260983"/>
    </source>
</evidence>
<keyword evidence="2" id="KW-0808">Transferase</keyword>
<gene>
    <name evidence="2" type="ORF">DXB65_22350</name>
</gene>
<dbReference type="Gene3D" id="3.40.50.2000">
    <property type="entry name" value="Glycogen Phosphorylase B"/>
    <property type="match status" value="2"/>
</dbReference>